<dbReference type="InterPro" id="IPR053958">
    <property type="entry name" value="HMGCR/SNAP/NPC1-like_SSD"/>
</dbReference>
<feature type="transmembrane region" description="Helical" evidence="6">
    <location>
        <begin position="711"/>
        <end position="736"/>
    </location>
</feature>
<gene>
    <name evidence="8" type="ORF">MNAN1_002874</name>
</gene>
<proteinExistence type="predicted"/>
<dbReference type="GO" id="GO:0032933">
    <property type="term" value="P:SREBP signaling pathway"/>
    <property type="evidence" value="ECO:0007669"/>
    <property type="project" value="InterPro"/>
</dbReference>
<evidence type="ECO:0000256" key="5">
    <source>
        <dbReference type="SAM" id="MobiDB-lite"/>
    </source>
</evidence>
<dbReference type="GO" id="GO:0005789">
    <property type="term" value="C:endoplasmic reticulum membrane"/>
    <property type="evidence" value="ECO:0007669"/>
    <property type="project" value="InterPro"/>
</dbReference>
<organism evidence="8 9">
    <name type="scientific">Malassezia nana</name>
    <dbReference type="NCBI Taxonomy" id="180528"/>
    <lineage>
        <taxon>Eukaryota</taxon>
        <taxon>Fungi</taxon>
        <taxon>Dikarya</taxon>
        <taxon>Basidiomycota</taxon>
        <taxon>Ustilaginomycotina</taxon>
        <taxon>Malasseziomycetes</taxon>
        <taxon>Malasseziales</taxon>
        <taxon>Malasseziaceae</taxon>
        <taxon>Malassezia</taxon>
    </lineage>
</organism>
<feature type="transmembrane region" description="Helical" evidence="6">
    <location>
        <begin position="518"/>
        <end position="539"/>
    </location>
</feature>
<keyword evidence="3" id="KW-0256">Endoplasmic reticulum</keyword>
<comment type="subcellular location">
    <subcellularLocation>
        <location evidence="2">Endomembrane system</location>
    </subcellularLocation>
    <subcellularLocation>
        <location evidence="1">Endoplasmic reticulum</location>
    </subcellularLocation>
</comment>
<protein>
    <recommendedName>
        <fullName evidence="7">HMGCR/SNAP/NPC1-like sterol-sensing domain-containing protein</fullName>
    </recommendedName>
</protein>
<evidence type="ECO:0000313" key="9">
    <source>
        <dbReference type="Proteomes" id="UP001213623"/>
    </source>
</evidence>
<dbReference type="AlphaFoldDB" id="A0AAF0EN69"/>
<keyword evidence="6" id="KW-0812">Transmembrane</keyword>
<feature type="domain" description="HMGCR/SNAP/NPC1-like sterol-sensing" evidence="7">
    <location>
        <begin position="407"/>
        <end position="548"/>
    </location>
</feature>
<sequence>MLLRRRTPSEPRRVSLQLNEWTRVDEKASPPGDSCPTAARGSWRSLTDCVKRWYTHVRVAFAERFAQHGHWISCHQTRTILICNLVIASLFYPALVMYLLTTSEDPSAMVNAPACLHRNELTVGHKASCVMGAWTPNNIWDMALASILELTGASRSDILSDLYPVQDLRLVWDETPSLHVVREMNVSAPTVHVAQVLVTSDAIRRAGGSPYGVLHPRLLLAALELQEALDARLVHPSDHSMPSCVRRNETDTCLVLSPLEFWGRDPERLRQDRHPAQAYTGSPVRAVVTPPVAPMVPESPLPLLYSTTLSGRWPYLPLFSRAEYLVLTYFLEDGPMEAWPALVQEAASHVSSAPVHVPSSIQPGSTMLEFQPQSVTKRPKLHFQVVLIGYLLLLLFIFRELVQMRRLHTRFGMAFTGSVQLCIDLIMSLSLCALLGIRLTAVPWSILPFIIVLVGGETMLFMIRTITHTPLSLTVHARVAYGLSLVAAPITISATIDVMMLCLFGYLVRVEAVKQFVLFTICALVTDYFMQMTFFVTVLSIDIQRLELAEVLLQGTRPSVTAAAAKENVPAKLPPYRPYSATAFLLQGVRRLLRMRAPQAISMALAVGVGAVMLLTWLPSMLSSHGLIRLLGSGARVMPSLEEYTEAELDASPYGAFWLAINPSRAPYVRMILEPWALVSWPDNVLPRAGIHEPPGPWLEALFFDRRGTTLFLLILFVVGPISLSMLILSLVLNYLQQNSDKLETSHQVGDDAELRRLLHADTPLSDEVMDLQLVAHTHELHEGPILFLAAAPGDVCVSVDTHNTLRVEMGARVDLYSLATKRSAQGLAADGSPIRALTADERHVVWGQVSGRVSLLDLDTREVVDLCGRATDDERATTPVQQVVCTSSRVFSLHGDGSVWAWPLPPQGLSGEVAPLVAPLPGTWTAVPLALAVPGTWLAAASSRGHLAVYSLRPEGRVERMGLVHSGAGPIRCAALVPPGTLDDEPVAERPPRLSPPRTVPAPASPALAPTHWLLTGGQDGTLRLWVLPRKSVVAALPLDTPADGALCSIERVHATQFVVQTANRIWIVQVQGTRSHPKLVLLGSLPNVRGVADVYPWTGGDPMWLLGMRRADHTVEARWEVWRARLPCKEAQAVPVSERIPVAVESLLRVAVRESVAQGRHPPARLPLLATRLYRMVRSNDGQWRVPFGGAVLALAAEPPSLPT</sequence>
<dbReference type="InterPro" id="IPR030225">
    <property type="entry name" value="SCAP"/>
</dbReference>
<feature type="transmembrane region" description="Helical" evidence="6">
    <location>
        <begin position="446"/>
        <end position="467"/>
    </location>
</feature>
<keyword evidence="9" id="KW-1185">Reference proteome</keyword>
<dbReference type="GO" id="GO:0000139">
    <property type="term" value="C:Golgi membrane"/>
    <property type="evidence" value="ECO:0007669"/>
    <property type="project" value="InterPro"/>
</dbReference>
<evidence type="ECO:0000313" key="8">
    <source>
        <dbReference type="EMBL" id="WFD27866.1"/>
    </source>
</evidence>
<accession>A0AAF0EN69</accession>
<dbReference type="GO" id="GO:0032936">
    <property type="term" value="C:SREBP-SCAP complex"/>
    <property type="evidence" value="ECO:0007669"/>
    <property type="project" value="TreeGrafter"/>
</dbReference>
<feature type="compositionally biased region" description="Pro residues" evidence="5">
    <location>
        <begin position="994"/>
        <end position="1005"/>
    </location>
</feature>
<evidence type="ECO:0000256" key="3">
    <source>
        <dbReference type="ARBA" id="ARBA00022824"/>
    </source>
</evidence>
<evidence type="ECO:0000259" key="7">
    <source>
        <dbReference type="Pfam" id="PF12349"/>
    </source>
</evidence>
<dbReference type="SUPFAM" id="SSF50998">
    <property type="entry name" value="Quinoprotein alcohol dehydrogenase-like"/>
    <property type="match status" value="1"/>
</dbReference>
<evidence type="ECO:0000256" key="1">
    <source>
        <dbReference type="ARBA" id="ARBA00004240"/>
    </source>
</evidence>
<feature type="transmembrane region" description="Helical" evidence="6">
    <location>
        <begin position="381"/>
        <end position="398"/>
    </location>
</feature>
<dbReference type="PANTHER" id="PTHR46378">
    <property type="entry name" value="STEROL REGULATORY ELEMENT-BINDING PROTEIN CLEAVAGE-ACTIVATING PROTEIN"/>
    <property type="match status" value="1"/>
</dbReference>
<evidence type="ECO:0000256" key="2">
    <source>
        <dbReference type="ARBA" id="ARBA00004308"/>
    </source>
</evidence>
<reference evidence="8" key="1">
    <citation type="submission" date="2023-03" db="EMBL/GenBank/DDBJ databases">
        <title>Mating type loci evolution in Malassezia.</title>
        <authorList>
            <person name="Coelho M.A."/>
        </authorList>
    </citation>
    <scope>NUCLEOTIDE SEQUENCE</scope>
    <source>
        <strain evidence="8">CBS 9557</strain>
    </source>
</reference>
<evidence type="ECO:0000256" key="6">
    <source>
        <dbReference type="SAM" id="Phobius"/>
    </source>
</evidence>
<keyword evidence="4 6" id="KW-0472">Membrane</keyword>
<dbReference type="PANTHER" id="PTHR46378:SF1">
    <property type="entry name" value="STEROL REGULATORY ELEMENT-BINDING PROTEIN CLEAVAGE-ACTIVATING PROTEIN"/>
    <property type="match status" value="1"/>
</dbReference>
<feature type="transmembrane region" description="Helical" evidence="6">
    <location>
        <begin position="600"/>
        <end position="618"/>
    </location>
</feature>
<feature type="transmembrane region" description="Helical" evidence="6">
    <location>
        <begin position="80"/>
        <end position="100"/>
    </location>
</feature>
<dbReference type="GO" id="GO:0032934">
    <property type="term" value="F:sterol binding"/>
    <property type="evidence" value="ECO:0007669"/>
    <property type="project" value="InterPro"/>
</dbReference>
<name>A0AAF0EN69_9BASI</name>
<dbReference type="EMBL" id="CP119896">
    <property type="protein sequence ID" value="WFD27866.1"/>
    <property type="molecule type" value="Genomic_DNA"/>
</dbReference>
<feature type="transmembrane region" description="Helical" evidence="6">
    <location>
        <begin position="479"/>
        <end position="506"/>
    </location>
</feature>
<feature type="region of interest" description="Disordered" evidence="5">
    <location>
        <begin position="983"/>
        <end position="1005"/>
    </location>
</feature>
<dbReference type="Gene3D" id="2.130.10.10">
    <property type="entry name" value="YVTN repeat-like/Quinoprotein amine dehydrogenase"/>
    <property type="match status" value="1"/>
</dbReference>
<dbReference type="InterPro" id="IPR015943">
    <property type="entry name" value="WD40/YVTN_repeat-like_dom_sf"/>
</dbReference>
<dbReference type="Proteomes" id="UP001213623">
    <property type="component" value="Chromosome 5"/>
</dbReference>
<dbReference type="Pfam" id="PF12349">
    <property type="entry name" value="Sterol-sensing"/>
    <property type="match status" value="1"/>
</dbReference>
<dbReference type="InterPro" id="IPR011047">
    <property type="entry name" value="Quinoprotein_ADH-like_sf"/>
</dbReference>
<dbReference type="GO" id="GO:0045540">
    <property type="term" value="P:regulation of cholesterol biosynthetic process"/>
    <property type="evidence" value="ECO:0007669"/>
    <property type="project" value="TreeGrafter"/>
</dbReference>
<keyword evidence="6" id="KW-1133">Transmembrane helix</keyword>
<feature type="transmembrane region" description="Helical" evidence="6">
    <location>
        <begin position="419"/>
        <end position="440"/>
    </location>
</feature>
<evidence type="ECO:0000256" key="4">
    <source>
        <dbReference type="ARBA" id="ARBA00023136"/>
    </source>
</evidence>